<dbReference type="PANTHER" id="PTHR31896:SF69">
    <property type="entry name" value="FAMILY REGULATORY PROTEIN, PUTATIVE (AFU_ORTHOLOGUE AFUA_3G14730)-RELATED"/>
    <property type="match status" value="1"/>
</dbReference>
<dbReference type="EMBL" id="JAUKUD010000002">
    <property type="protein sequence ID" value="KAK0751911.1"/>
    <property type="molecule type" value="Genomic_DNA"/>
</dbReference>
<dbReference type="PANTHER" id="PTHR31896">
    <property type="entry name" value="FAMILY REGULATORY PROTEIN, PUTATIVE (AFU_ORTHOLOGUE AFUA_3G14730)-RELATED"/>
    <property type="match status" value="1"/>
</dbReference>
<protein>
    <submittedName>
        <fullName evidence="5">Uncharacterized protein</fullName>
    </submittedName>
</protein>
<reference evidence="5" key="1">
    <citation type="submission" date="2023-06" db="EMBL/GenBank/DDBJ databases">
        <title>Genome-scale phylogeny and comparative genomics of the fungal order Sordariales.</title>
        <authorList>
            <consortium name="Lawrence Berkeley National Laboratory"/>
            <person name="Hensen N."/>
            <person name="Bonometti L."/>
            <person name="Westerberg I."/>
            <person name="Brannstrom I.O."/>
            <person name="Guillou S."/>
            <person name="Cros-Aarteil S."/>
            <person name="Calhoun S."/>
            <person name="Haridas S."/>
            <person name="Kuo A."/>
            <person name="Mondo S."/>
            <person name="Pangilinan J."/>
            <person name="Riley R."/>
            <person name="LaButti K."/>
            <person name="Andreopoulos B."/>
            <person name="Lipzen A."/>
            <person name="Chen C."/>
            <person name="Yanf M."/>
            <person name="Daum C."/>
            <person name="Ng V."/>
            <person name="Clum A."/>
            <person name="Steindorff A."/>
            <person name="Ohm R."/>
            <person name="Martin F."/>
            <person name="Silar P."/>
            <person name="Natvig D."/>
            <person name="Lalanne C."/>
            <person name="Gautier V."/>
            <person name="Ament-velasquez S.L."/>
            <person name="Kruys A."/>
            <person name="Hutchinson M.I."/>
            <person name="Powell A.J."/>
            <person name="Barry K."/>
            <person name="Miller A.N."/>
            <person name="Grigoriev I.V."/>
            <person name="Debuchy R."/>
            <person name="Gladieux P."/>
            <person name="Thoren M.H."/>
            <person name="Johannesson H."/>
        </authorList>
    </citation>
    <scope>NUCLEOTIDE SEQUENCE</scope>
    <source>
        <strain evidence="5">SMH3187-1</strain>
    </source>
</reference>
<keyword evidence="6" id="KW-1185">Reference proteome</keyword>
<dbReference type="Pfam" id="PF02458">
    <property type="entry name" value="Transferase"/>
    <property type="match status" value="1"/>
</dbReference>
<dbReference type="Proteomes" id="UP001172155">
    <property type="component" value="Unassembled WGS sequence"/>
</dbReference>
<evidence type="ECO:0000256" key="1">
    <source>
        <dbReference type="ARBA" id="ARBA00005179"/>
    </source>
</evidence>
<evidence type="ECO:0000313" key="6">
    <source>
        <dbReference type="Proteomes" id="UP001172155"/>
    </source>
</evidence>
<sequence length="511" mass="56574">MDAFRAPPRIGRVMSEREWLHSPAIPTVPTDRIVPLHFFEKSPLVQGNNMAAIIVFDEVLDPEKLRSSLEALVKRDGWQRLGGRLRKNSSGKTEWHIPTTFSPSRPPLTYSHVIHTQPTASHPVARLIPRPSANGLPSVVGNPDDLASLAWEEGYKPGGITDYLTADRPVLGLRLHSFPDKTLVVLQWQHVAFDALGLGYVVENWARILHGREDEVPTPCGRDGDPFEVLASRTRAAGERHVLADRQIGLWGMVKWGLGSGVDMLLREKDNRMVCVPEGFWRGEMERALGQLRAEAQERGQDMSKVFLTENDVLTAWVLRCVVVSKGMDPERTVNASIAMSLRKSFEGDLIPVATEQPYVGNAFGWANVLVSAGDIATKPLTWLAFQLRRAINEQGTRAQHEAYYARVRESGMGLPIVIFGDGSMAQVGFSNWSKAGLFDVDFSPARKGGGKEGVPCRASYVQENHGPIKPANGFFVLGKDAKGNYWTSACKVKGEWAAFEEQLKKDFGTE</sequence>
<dbReference type="AlphaFoldDB" id="A0AA40F6U8"/>
<comment type="similarity">
    <text evidence="2">Belongs to the plant acyltransferase family.</text>
</comment>
<comment type="caution">
    <text evidence="5">The sequence shown here is derived from an EMBL/GenBank/DDBJ whole genome shotgun (WGS) entry which is preliminary data.</text>
</comment>
<dbReference type="InterPro" id="IPR023213">
    <property type="entry name" value="CAT-like_dom_sf"/>
</dbReference>
<evidence type="ECO:0000256" key="3">
    <source>
        <dbReference type="ARBA" id="ARBA00022679"/>
    </source>
</evidence>
<organism evidence="5 6">
    <name type="scientific">Schizothecium vesticola</name>
    <dbReference type="NCBI Taxonomy" id="314040"/>
    <lineage>
        <taxon>Eukaryota</taxon>
        <taxon>Fungi</taxon>
        <taxon>Dikarya</taxon>
        <taxon>Ascomycota</taxon>
        <taxon>Pezizomycotina</taxon>
        <taxon>Sordariomycetes</taxon>
        <taxon>Sordariomycetidae</taxon>
        <taxon>Sordariales</taxon>
        <taxon>Schizotheciaceae</taxon>
        <taxon>Schizothecium</taxon>
    </lineage>
</organism>
<accession>A0AA40F6U8</accession>
<feature type="non-terminal residue" evidence="5">
    <location>
        <position position="511"/>
    </location>
</feature>
<dbReference type="GO" id="GO:0016746">
    <property type="term" value="F:acyltransferase activity"/>
    <property type="evidence" value="ECO:0007669"/>
    <property type="project" value="UniProtKB-KW"/>
</dbReference>
<keyword evidence="4" id="KW-0012">Acyltransferase</keyword>
<evidence type="ECO:0000256" key="4">
    <source>
        <dbReference type="ARBA" id="ARBA00023315"/>
    </source>
</evidence>
<dbReference type="Gene3D" id="3.30.559.10">
    <property type="entry name" value="Chloramphenicol acetyltransferase-like domain"/>
    <property type="match status" value="2"/>
</dbReference>
<proteinExistence type="inferred from homology"/>
<evidence type="ECO:0000313" key="5">
    <source>
        <dbReference type="EMBL" id="KAK0751911.1"/>
    </source>
</evidence>
<name>A0AA40F6U8_9PEZI</name>
<comment type="pathway">
    <text evidence="1">Secondary metabolite biosynthesis.</text>
</comment>
<keyword evidence="3" id="KW-0808">Transferase</keyword>
<dbReference type="InterPro" id="IPR051283">
    <property type="entry name" value="Sec_Metabolite_Acyltrans"/>
</dbReference>
<gene>
    <name evidence="5" type="ORF">B0T18DRAFT_478656</name>
</gene>
<evidence type="ECO:0000256" key="2">
    <source>
        <dbReference type="ARBA" id="ARBA00009861"/>
    </source>
</evidence>